<dbReference type="KEGG" id="spib:G8759_08570"/>
<dbReference type="EMBL" id="CP050063">
    <property type="protein sequence ID" value="QIP17731.1"/>
    <property type="molecule type" value="Genomic_DNA"/>
</dbReference>
<organism evidence="1 2">
    <name type="scientific">Spirosoma aureum</name>
    <dbReference type="NCBI Taxonomy" id="2692134"/>
    <lineage>
        <taxon>Bacteria</taxon>
        <taxon>Pseudomonadati</taxon>
        <taxon>Bacteroidota</taxon>
        <taxon>Cytophagia</taxon>
        <taxon>Cytophagales</taxon>
        <taxon>Cytophagaceae</taxon>
        <taxon>Spirosoma</taxon>
    </lineage>
</organism>
<dbReference type="Proteomes" id="UP000501802">
    <property type="component" value="Chromosome"/>
</dbReference>
<gene>
    <name evidence="1" type="ORF">G8759_08570</name>
</gene>
<accession>A0A6G9AZ19</accession>
<protein>
    <submittedName>
        <fullName evidence="1">Transposase</fullName>
    </submittedName>
</protein>
<proteinExistence type="predicted"/>
<keyword evidence="2" id="KW-1185">Reference proteome</keyword>
<evidence type="ECO:0000313" key="1">
    <source>
        <dbReference type="EMBL" id="QIP17731.1"/>
    </source>
</evidence>
<sequence>MTKNAATWCDLPQGFSPWRNVYWYFYKWVADGTLEGIVTKLPLVHRVAQGWPPAHPGDNRCATCALNRNDWPTGRL</sequence>
<evidence type="ECO:0000313" key="2">
    <source>
        <dbReference type="Proteomes" id="UP000501802"/>
    </source>
</evidence>
<reference evidence="1 2" key="1">
    <citation type="submission" date="2020-03" db="EMBL/GenBank/DDBJ databases">
        <authorList>
            <person name="Kim M.K."/>
        </authorList>
    </citation>
    <scope>NUCLEOTIDE SEQUENCE [LARGE SCALE GENOMIC DNA]</scope>
    <source>
        <strain evidence="1 2">BT328</strain>
    </source>
</reference>
<name>A0A6G9AZ19_9BACT</name>
<dbReference type="AlphaFoldDB" id="A0A6G9AZ19"/>